<evidence type="ECO:0000313" key="2">
    <source>
        <dbReference type="EMBL" id="TFK45712.1"/>
    </source>
</evidence>
<gene>
    <name evidence="2" type="ORF">OE88DRAFT_1812346</name>
</gene>
<name>A0A5C3MJW5_9AGAM</name>
<accession>A0A5C3MJW5</accession>
<dbReference type="EMBL" id="ML213537">
    <property type="protein sequence ID" value="TFK45712.1"/>
    <property type="molecule type" value="Genomic_DNA"/>
</dbReference>
<feature type="compositionally biased region" description="Low complexity" evidence="1">
    <location>
        <begin position="32"/>
        <end position="50"/>
    </location>
</feature>
<feature type="compositionally biased region" description="Low complexity" evidence="1">
    <location>
        <begin position="97"/>
        <end position="109"/>
    </location>
</feature>
<keyword evidence="3" id="KW-1185">Reference proteome</keyword>
<evidence type="ECO:0000313" key="3">
    <source>
        <dbReference type="Proteomes" id="UP000305948"/>
    </source>
</evidence>
<feature type="region of interest" description="Disordered" evidence="1">
    <location>
        <begin position="1"/>
        <end position="139"/>
    </location>
</feature>
<proteinExistence type="predicted"/>
<sequence length="179" mass="19406">MSRTQVLPPAHHPALGDLSYSDTGESTHSDGRYSSSSVSERSSQHAQSSRLAQLGYRPPTPPIPSQRDTEEYSDSYGPSRSVFSVFPQHEQQQTQRPPGSVPVGSLSPLQGFQDQASWSPSSPGIIHREPGYYGQQHGQQVYPTPYTSLAGSSALPVVPQPQTYQGSMVYSPGGVVHQR</sequence>
<reference evidence="2 3" key="1">
    <citation type="journal article" date="2019" name="Nat. Ecol. Evol.">
        <title>Megaphylogeny resolves global patterns of mushroom evolution.</title>
        <authorList>
            <person name="Varga T."/>
            <person name="Krizsan K."/>
            <person name="Foldi C."/>
            <person name="Dima B."/>
            <person name="Sanchez-Garcia M."/>
            <person name="Sanchez-Ramirez S."/>
            <person name="Szollosi G.J."/>
            <person name="Szarkandi J.G."/>
            <person name="Papp V."/>
            <person name="Albert L."/>
            <person name="Andreopoulos W."/>
            <person name="Angelini C."/>
            <person name="Antonin V."/>
            <person name="Barry K.W."/>
            <person name="Bougher N.L."/>
            <person name="Buchanan P."/>
            <person name="Buyck B."/>
            <person name="Bense V."/>
            <person name="Catcheside P."/>
            <person name="Chovatia M."/>
            <person name="Cooper J."/>
            <person name="Damon W."/>
            <person name="Desjardin D."/>
            <person name="Finy P."/>
            <person name="Geml J."/>
            <person name="Haridas S."/>
            <person name="Hughes K."/>
            <person name="Justo A."/>
            <person name="Karasinski D."/>
            <person name="Kautmanova I."/>
            <person name="Kiss B."/>
            <person name="Kocsube S."/>
            <person name="Kotiranta H."/>
            <person name="LaButti K.M."/>
            <person name="Lechner B.E."/>
            <person name="Liimatainen K."/>
            <person name="Lipzen A."/>
            <person name="Lukacs Z."/>
            <person name="Mihaltcheva S."/>
            <person name="Morgado L.N."/>
            <person name="Niskanen T."/>
            <person name="Noordeloos M.E."/>
            <person name="Ohm R.A."/>
            <person name="Ortiz-Santana B."/>
            <person name="Ovrebo C."/>
            <person name="Racz N."/>
            <person name="Riley R."/>
            <person name="Savchenko A."/>
            <person name="Shiryaev A."/>
            <person name="Soop K."/>
            <person name="Spirin V."/>
            <person name="Szebenyi C."/>
            <person name="Tomsovsky M."/>
            <person name="Tulloss R.E."/>
            <person name="Uehling J."/>
            <person name="Grigoriev I.V."/>
            <person name="Vagvolgyi C."/>
            <person name="Papp T."/>
            <person name="Martin F.M."/>
            <person name="Miettinen O."/>
            <person name="Hibbett D.S."/>
            <person name="Nagy L.G."/>
        </authorList>
    </citation>
    <scope>NUCLEOTIDE SEQUENCE [LARGE SCALE GENOMIC DNA]</scope>
    <source>
        <strain evidence="2 3">OMC1185</strain>
    </source>
</reference>
<organism evidence="2 3">
    <name type="scientific">Heliocybe sulcata</name>
    <dbReference type="NCBI Taxonomy" id="5364"/>
    <lineage>
        <taxon>Eukaryota</taxon>
        <taxon>Fungi</taxon>
        <taxon>Dikarya</taxon>
        <taxon>Basidiomycota</taxon>
        <taxon>Agaricomycotina</taxon>
        <taxon>Agaricomycetes</taxon>
        <taxon>Gloeophyllales</taxon>
        <taxon>Gloeophyllaceae</taxon>
        <taxon>Heliocybe</taxon>
    </lineage>
</organism>
<protein>
    <submittedName>
        <fullName evidence="2">Uncharacterized protein</fullName>
    </submittedName>
</protein>
<dbReference type="AlphaFoldDB" id="A0A5C3MJW5"/>
<dbReference type="Proteomes" id="UP000305948">
    <property type="component" value="Unassembled WGS sequence"/>
</dbReference>
<feature type="compositionally biased region" description="Polar residues" evidence="1">
    <location>
        <begin position="110"/>
        <end position="122"/>
    </location>
</feature>
<evidence type="ECO:0000256" key="1">
    <source>
        <dbReference type="SAM" id="MobiDB-lite"/>
    </source>
</evidence>